<dbReference type="GeneID" id="78413149"/>
<keyword evidence="1" id="KW-0808">Transferase</keyword>
<dbReference type="PANTHER" id="PTHR30231">
    <property type="entry name" value="DNA POLYMERASE III SUBUNIT EPSILON"/>
    <property type="match status" value="1"/>
</dbReference>
<proteinExistence type="inferred from homology"/>
<evidence type="ECO:0000256" key="6">
    <source>
        <dbReference type="ARBA" id="ARBA00022801"/>
    </source>
</evidence>
<dbReference type="Gene3D" id="3.40.50.300">
    <property type="entry name" value="P-loop containing nucleotide triphosphate hydrolases"/>
    <property type="match status" value="2"/>
</dbReference>
<evidence type="ECO:0000256" key="8">
    <source>
        <dbReference type="ARBA" id="ARBA00022840"/>
    </source>
</evidence>
<comment type="caution">
    <text evidence="12">The sequence shown here is derived from an EMBL/GenBank/DDBJ whole genome shotgun (WGS) entry which is preliminary data.</text>
</comment>
<dbReference type="PROSITE" id="PS51193">
    <property type="entry name" value="HELICASE_ATP_BIND_2"/>
    <property type="match status" value="1"/>
</dbReference>
<keyword evidence="5 10" id="KW-0547">Nucleotide-binding</keyword>
<name>C8NF23_9LACT</name>
<dbReference type="SMART" id="SM00491">
    <property type="entry name" value="HELICc2"/>
    <property type="match status" value="1"/>
</dbReference>
<dbReference type="InterPro" id="IPR012337">
    <property type="entry name" value="RNaseH-like_sf"/>
</dbReference>
<dbReference type="CDD" id="cd06127">
    <property type="entry name" value="DEDDh"/>
    <property type="match status" value="1"/>
</dbReference>
<dbReference type="InterPro" id="IPR036397">
    <property type="entry name" value="RNaseH_sf"/>
</dbReference>
<evidence type="ECO:0000259" key="11">
    <source>
        <dbReference type="PROSITE" id="PS51193"/>
    </source>
</evidence>
<dbReference type="GO" id="GO:0005829">
    <property type="term" value="C:cytosol"/>
    <property type="evidence" value="ECO:0007669"/>
    <property type="project" value="TreeGrafter"/>
</dbReference>
<dbReference type="FunFam" id="3.30.420.10:FF:000045">
    <property type="entry name" value="3'-5' exonuclease DinG"/>
    <property type="match status" value="1"/>
</dbReference>
<comment type="function">
    <text evidence="10">3'-5' exonuclease.</text>
</comment>
<dbReference type="RefSeq" id="WP_005605682.1">
    <property type="nucleotide sequence ID" value="NZ_CP102283.1"/>
</dbReference>
<accession>C8NF23</accession>
<evidence type="ECO:0000313" key="13">
    <source>
        <dbReference type="Proteomes" id="UP000005926"/>
    </source>
</evidence>
<evidence type="ECO:0000256" key="5">
    <source>
        <dbReference type="ARBA" id="ARBA00022741"/>
    </source>
</evidence>
<dbReference type="STRING" id="638301.HMPREF0444_0518"/>
<dbReference type="InterPro" id="IPR006935">
    <property type="entry name" value="Helicase/UvrB_N"/>
</dbReference>
<dbReference type="Gene3D" id="3.30.420.10">
    <property type="entry name" value="Ribonuclease H-like superfamily/Ribonuclease H"/>
    <property type="match status" value="1"/>
</dbReference>
<evidence type="ECO:0000256" key="3">
    <source>
        <dbReference type="ARBA" id="ARBA00022705"/>
    </source>
</evidence>
<evidence type="ECO:0000256" key="4">
    <source>
        <dbReference type="ARBA" id="ARBA00022722"/>
    </source>
</evidence>
<dbReference type="eggNOG" id="COG1199">
    <property type="taxonomic scope" value="Bacteria"/>
</dbReference>
<dbReference type="GO" id="GO:0045004">
    <property type="term" value="P:DNA replication proofreading"/>
    <property type="evidence" value="ECO:0007669"/>
    <property type="project" value="TreeGrafter"/>
</dbReference>
<keyword evidence="9" id="KW-0239">DNA-directed DNA polymerase</keyword>
<keyword evidence="12" id="KW-0347">Helicase</keyword>
<dbReference type="InterPro" id="IPR006310">
    <property type="entry name" value="DinG"/>
</dbReference>
<feature type="domain" description="Helicase ATP-binding" evidence="11">
    <location>
        <begin position="241"/>
        <end position="498"/>
    </location>
</feature>
<dbReference type="Pfam" id="PF04851">
    <property type="entry name" value="ResIII"/>
    <property type="match status" value="1"/>
</dbReference>
<protein>
    <recommendedName>
        <fullName evidence="10">3'-5' exonuclease DinG</fullName>
        <ecNumber evidence="10">3.1.-.-</ecNumber>
    </recommendedName>
</protein>
<dbReference type="GO" id="GO:0003677">
    <property type="term" value="F:DNA binding"/>
    <property type="evidence" value="ECO:0007669"/>
    <property type="project" value="InterPro"/>
</dbReference>
<keyword evidence="4 10" id="KW-0540">Nuclease</keyword>
<dbReference type="NCBIfam" id="TIGR00573">
    <property type="entry name" value="dnaq"/>
    <property type="match status" value="1"/>
</dbReference>
<dbReference type="GO" id="GO:0008408">
    <property type="term" value="F:3'-5' exonuclease activity"/>
    <property type="evidence" value="ECO:0007669"/>
    <property type="project" value="InterPro"/>
</dbReference>
<dbReference type="eggNOG" id="COG0847">
    <property type="taxonomic scope" value="Bacteria"/>
</dbReference>
<dbReference type="GO" id="GO:0016818">
    <property type="term" value="F:hydrolase activity, acting on acid anhydrides, in phosphorus-containing anhydrides"/>
    <property type="evidence" value="ECO:0007669"/>
    <property type="project" value="InterPro"/>
</dbReference>
<dbReference type="InterPro" id="IPR013520">
    <property type="entry name" value="Ribonucl_H"/>
</dbReference>
<dbReference type="GO" id="GO:0003887">
    <property type="term" value="F:DNA-directed DNA polymerase activity"/>
    <property type="evidence" value="ECO:0007669"/>
    <property type="project" value="UniProtKB-KW"/>
</dbReference>
<gene>
    <name evidence="10" type="primary">dinG</name>
    <name evidence="12" type="ORF">HMPREF0444_0518</name>
</gene>
<dbReference type="Pfam" id="PF13307">
    <property type="entry name" value="Helicase_C_2"/>
    <property type="match status" value="1"/>
</dbReference>
<dbReference type="HOGENOM" id="CLU_012117_1_0_9"/>
<dbReference type="InterPro" id="IPR006054">
    <property type="entry name" value="DnaQ"/>
</dbReference>
<keyword evidence="6 10" id="KW-0378">Hydrolase</keyword>
<dbReference type="GO" id="GO:0004386">
    <property type="term" value="F:helicase activity"/>
    <property type="evidence" value="ECO:0007669"/>
    <property type="project" value="UniProtKB-KW"/>
</dbReference>
<evidence type="ECO:0000256" key="9">
    <source>
        <dbReference type="ARBA" id="ARBA00022932"/>
    </source>
</evidence>
<dbReference type="InterPro" id="IPR014013">
    <property type="entry name" value="Helic_SF1/SF2_ATP-bd_DinG/Rad3"/>
</dbReference>
<dbReference type="NCBIfam" id="TIGR01407">
    <property type="entry name" value="dinG_rel"/>
    <property type="match status" value="1"/>
</dbReference>
<evidence type="ECO:0000256" key="2">
    <source>
        <dbReference type="ARBA" id="ARBA00022695"/>
    </source>
</evidence>
<comment type="similarity">
    <text evidence="10">Belongs to the helicase family. DinG subfamily. Type 2 sub-subfamily.</text>
</comment>
<dbReference type="EC" id="3.1.-.-" evidence="10"/>
<keyword evidence="2" id="KW-0548">Nucleotidyltransferase</keyword>
<evidence type="ECO:0000256" key="1">
    <source>
        <dbReference type="ARBA" id="ARBA00022679"/>
    </source>
</evidence>
<keyword evidence="7 10" id="KW-0269">Exonuclease</keyword>
<reference evidence="12 13" key="1">
    <citation type="submission" date="2009-08" db="EMBL/GenBank/DDBJ databases">
        <authorList>
            <person name="Muzny D."/>
            <person name="Qin X."/>
            <person name="Deng J."/>
            <person name="Jiang H."/>
            <person name="Liu Y."/>
            <person name="Qu J."/>
            <person name="Song X.-Z."/>
            <person name="Zhang L."/>
            <person name="Thornton R."/>
            <person name="Coyle M."/>
            <person name="Francisco L."/>
            <person name="Jackson L."/>
            <person name="Javaid M."/>
            <person name="Korchina V."/>
            <person name="Kovar C."/>
            <person name="Mata R."/>
            <person name="Mathew T."/>
            <person name="Ngo R."/>
            <person name="Nguyen L."/>
            <person name="Nguyen N."/>
            <person name="Okwuonu G."/>
            <person name="Ongeri F."/>
            <person name="Pham C."/>
            <person name="Simmons D."/>
            <person name="Wilczek-Boney K."/>
            <person name="Hale W."/>
            <person name="Jakkamsetti A."/>
            <person name="Pham P."/>
            <person name="Ruth R."/>
            <person name="San Lucas F."/>
            <person name="Warren J."/>
            <person name="Zhang J."/>
            <person name="Zhao Z."/>
            <person name="Zhou C."/>
            <person name="Zhu D."/>
            <person name="Lee S."/>
            <person name="Bess C."/>
            <person name="Blankenburg K."/>
            <person name="Forbes L."/>
            <person name="Fu Q."/>
            <person name="Gubbala S."/>
            <person name="Hirani K."/>
            <person name="Jayaseelan J.C."/>
            <person name="Lara F."/>
            <person name="Munidasa M."/>
            <person name="Palculict T."/>
            <person name="Patil S."/>
            <person name="Pu L.-L."/>
            <person name="Saada N."/>
            <person name="Tang L."/>
            <person name="Weissenberger G."/>
            <person name="Zhu Y."/>
            <person name="Hemphill L."/>
            <person name="Shang Y."/>
            <person name="Youmans B."/>
            <person name="Ayvaz T."/>
            <person name="Ross M."/>
            <person name="Santibanez J."/>
            <person name="Aqrawi P."/>
            <person name="Gross S."/>
            <person name="Joshi V."/>
            <person name="Fowler G."/>
            <person name="Nazareth L."/>
            <person name="Reid J."/>
            <person name="Worley K."/>
            <person name="Petrosino J."/>
            <person name="Highlander S."/>
            <person name="Gibbs R."/>
        </authorList>
    </citation>
    <scope>NUCLEOTIDE SEQUENCE [LARGE SCALE GENOMIC DNA]</scope>
    <source>
        <strain evidence="12 13">ATCC 49175</strain>
    </source>
</reference>
<evidence type="ECO:0000256" key="7">
    <source>
        <dbReference type="ARBA" id="ARBA00022839"/>
    </source>
</evidence>
<dbReference type="SMART" id="SM00479">
    <property type="entry name" value="EXOIII"/>
    <property type="match status" value="1"/>
</dbReference>
<keyword evidence="3" id="KW-0235">DNA replication</keyword>
<sequence>MHRKYAVIDLETTGPKYEQGDRIFQFGCTLITDHKIVEHITLNINPEQSIPFEIQLLTGVTNADVEKAPYFDEVAMNIYNLLEGRTLVAHNVGFDGPFIITALKEALGIELEVPFIDTVQLAQICYPSAISYRLSDLTNMLKIPHTQVHTAGSDARATAQLFLILQEKIRSFSKVTLEQLVEFSNELIGDTGAIFKDAFSIAKGKDSNNYLIENGFVVSKKVFEEKSFPTTSKVSALNAYSKLVENQFLKDNDSQRKIIKKILETLEEEEPIHFIEAPPGSGKTYAYLLAALEKATNQNPIWIVTSNLLLQQQLYEDSVLPIVSALKIKNPIVSIKGQRNYIDLEAFSYKISQLKNDKSPRVSLSVMGLVVWITETETGDLSECNQVLYQSSLWKDICVKENSKKESLYWTKAVQSVQKSNIVVTNHAFLIHYASTMSYQTKPIVLLDEVQQFEHSLEQYGTVSIKFSNLFLLQQLWSDYYLNSMTNFSKDEEHLSRTINRKLLEICDLYETWFEELNRGNYLKESIVFTNEEWIETIHHEMIRAFTKSIIQLMNYLQENSEKTSLFENSIQLLQEMKDSLLKFQESNHSYFVIERKDQYGQEMIEVLRVDSVTHVFNHFKKTIKKLIGISATIPTFTPLFYDLKAQENLTIMDSKVNSHAHHIFIPNDLVSVTAASSNQYHEQIAYCIQQIYERNGGRMLVLMHSIEALMAVEELMVNYCKRNHIELLAQKGSQLGRKIQRRFQEKSDSILLGVYSFWEGFDSGGVSINSLVITKLPFPNPVTTHQQIVQLEMKEQNRSYFAQYSIKMMLLQLYQGLGRFSRPTQKNAEIWILDVRASISKYSDKVKNIFPESAVVIEKTFKKCLNSARIKNKD</sequence>
<dbReference type="GO" id="GO:0005524">
    <property type="term" value="F:ATP binding"/>
    <property type="evidence" value="ECO:0007669"/>
    <property type="project" value="UniProtKB-KW"/>
</dbReference>
<dbReference type="PANTHER" id="PTHR30231:SF41">
    <property type="entry name" value="DNA POLYMERASE III SUBUNIT EPSILON"/>
    <property type="match status" value="1"/>
</dbReference>
<evidence type="ECO:0000256" key="10">
    <source>
        <dbReference type="RuleBase" id="RU364106"/>
    </source>
</evidence>
<dbReference type="SUPFAM" id="SSF53098">
    <property type="entry name" value="Ribonuclease H-like"/>
    <property type="match status" value="1"/>
</dbReference>
<keyword evidence="8 10" id="KW-0067">ATP-binding</keyword>
<evidence type="ECO:0000313" key="12">
    <source>
        <dbReference type="EMBL" id="EEW37732.1"/>
    </source>
</evidence>
<dbReference type="SUPFAM" id="SSF52540">
    <property type="entry name" value="P-loop containing nucleoside triphosphate hydrolases"/>
    <property type="match status" value="2"/>
</dbReference>
<dbReference type="Pfam" id="PF00929">
    <property type="entry name" value="RNase_T"/>
    <property type="match status" value="1"/>
</dbReference>
<keyword evidence="13" id="KW-1185">Reference proteome</keyword>
<dbReference type="InterPro" id="IPR027417">
    <property type="entry name" value="P-loop_NTPase"/>
</dbReference>
<organism evidence="12 13">
    <name type="scientific">Granulicatella adiacens ATCC 49175</name>
    <dbReference type="NCBI Taxonomy" id="638301"/>
    <lineage>
        <taxon>Bacteria</taxon>
        <taxon>Bacillati</taxon>
        <taxon>Bacillota</taxon>
        <taxon>Bacilli</taxon>
        <taxon>Lactobacillales</taxon>
        <taxon>Carnobacteriaceae</taxon>
        <taxon>Granulicatella</taxon>
    </lineage>
</organism>
<dbReference type="InterPro" id="IPR006555">
    <property type="entry name" value="ATP-dep_Helicase_C"/>
</dbReference>
<dbReference type="AlphaFoldDB" id="C8NF23"/>
<dbReference type="EMBL" id="ACKZ01000012">
    <property type="protein sequence ID" value="EEW37732.1"/>
    <property type="molecule type" value="Genomic_DNA"/>
</dbReference>
<dbReference type="Proteomes" id="UP000005926">
    <property type="component" value="Unassembled WGS sequence"/>
</dbReference>